<feature type="compositionally biased region" description="Gly residues" evidence="1">
    <location>
        <begin position="189"/>
        <end position="202"/>
    </location>
</feature>
<dbReference type="EMBL" id="GBRH01159413">
    <property type="protein sequence ID" value="JAE38483.1"/>
    <property type="molecule type" value="Transcribed_RNA"/>
</dbReference>
<name>A0A0A9HZZ7_ARUDO</name>
<proteinExistence type="predicted"/>
<organism evidence="2">
    <name type="scientific">Arundo donax</name>
    <name type="common">Giant reed</name>
    <name type="synonym">Donax arundinaceus</name>
    <dbReference type="NCBI Taxonomy" id="35708"/>
    <lineage>
        <taxon>Eukaryota</taxon>
        <taxon>Viridiplantae</taxon>
        <taxon>Streptophyta</taxon>
        <taxon>Embryophyta</taxon>
        <taxon>Tracheophyta</taxon>
        <taxon>Spermatophyta</taxon>
        <taxon>Magnoliopsida</taxon>
        <taxon>Liliopsida</taxon>
        <taxon>Poales</taxon>
        <taxon>Poaceae</taxon>
        <taxon>PACMAD clade</taxon>
        <taxon>Arundinoideae</taxon>
        <taxon>Arundineae</taxon>
        <taxon>Arundo</taxon>
    </lineage>
</organism>
<evidence type="ECO:0000256" key="1">
    <source>
        <dbReference type="SAM" id="MobiDB-lite"/>
    </source>
</evidence>
<evidence type="ECO:0000313" key="2">
    <source>
        <dbReference type="EMBL" id="JAE38483.1"/>
    </source>
</evidence>
<feature type="compositionally biased region" description="Basic and acidic residues" evidence="1">
    <location>
        <begin position="50"/>
        <end position="72"/>
    </location>
</feature>
<protein>
    <submittedName>
        <fullName evidence="2">Uncharacterized protein</fullName>
    </submittedName>
</protein>
<sequence length="286" mass="30931">MYLQTKQRVHHGFMHAYCKFATTRVHTRIRITLERGAEDGVPEPLQVDSGESRRRLSADTERTDIEGTTGERGRRRPPPAPDEQRVTQQLVGARRHGGLHAYQRGPEREQVVAPHVAHLRVDPRHGGAPRRALLPRRLVRALLPRLLGVQLRAQLAVLAVQLGDRLVAGGGEAGSCVRGGGEEAVDEGLNGGVAEGEGLAGGGEDDGSDLGAAQDGELAGLLEQPRAPLGEAHLPCLVALDAPDLDLLPPHARPTRRHCCYLLRTPPVARRNVAYTCVSLYECKLA</sequence>
<reference evidence="2" key="1">
    <citation type="submission" date="2014-09" db="EMBL/GenBank/DDBJ databases">
        <authorList>
            <person name="Magalhaes I.L.F."/>
            <person name="Oliveira U."/>
            <person name="Santos F.R."/>
            <person name="Vidigal T.H.D.A."/>
            <person name="Brescovit A.D."/>
            <person name="Santos A.J."/>
        </authorList>
    </citation>
    <scope>NUCLEOTIDE SEQUENCE</scope>
    <source>
        <tissue evidence="2">Shoot tissue taken approximately 20 cm above the soil surface</tissue>
    </source>
</reference>
<accession>A0A0A9HZZ7</accession>
<feature type="region of interest" description="Disordered" evidence="1">
    <location>
        <begin position="40"/>
        <end position="86"/>
    </location>
</feature>
<feature type="region of interest" description="Disordered" evidence="1">
    <location>
        <begin position="187"/>
        <end position="213"/>
    </location>
</feature>
<reference evidence="2" key="2">
    <citation type="journal article" date="2015" name="Data Brief">
        <title>Shoot transcriptome of the giant reed, Arundo donax.</title>
        <authorList>
            <person name="Barrero R.A."/>
            <person name="Guerrero F.D."/>
            <person name="Moolhuijzen P."/>
            <person name="Goolsby J.A."/>
            <person name="Tidwell J."/>
            <person name="Bellgard S.E."/>
            <person name="Bellgard M.I."/>
        </authorList>
    </citation>
    <scope>NUCLEOTIDE SEQUENCE</scope>
    <source>
        <tissue evidence="2">Shoot tissue taken approximately 20 cm above the soil surface</tissue>
    </source>
</reference>
<dbReference type="AlphaFoldDB" id="A0A0A9HZZ7"/>